<dbReference type="InterPro" id="IPR051138">
    <property type="entry name" value="PIM_Ser/Thr_kinase"/>
</dbReference>
<dbReference type="PANTHER" id="PTHR22984:SF25">
    <property type="entry name" value="PROTEIN KINASE DOMAIN-CONTAINING PROTEIN"/>
    <property type="match status" value="1"/>
</dbReference>
<keyword evidence="12" id="KW-1185">Reference proteome</keyword>
<evidence type="ECO:0000256" key="3">
    <source>
        <dbReference type="ARBA" id="ARBA00022527"/>
    </source>
</evidence>
<dbReference type="PANTHER" id="PTHR22984">
    <property type="entry name" value="SERINE/THREONINE-PROTEIN KINASE PIM"/>
    <property type="match status" value="1"/>
</dbReference>
<keyword evidence="5" id="KW-0547">Nucleotide-binding</keyword>
<keyword evidence="7" id="KW-0067">ATP-binding</keyword>
<dbReference type="Proteomes" id="UP000274131">
    <property type="component" value="Unassembled WGS sequence"/>
</dbReference>
<evidence type="ECO:0000313" key="13">
    <source>
        <dbReference type="WBParaSite" id="EVEC_0000322101-mRNA-1"/>
    </source>
</evidence>
<dbReference type="SUPFAM" id="SSF56112">
    <property type="entry name" value="Protein kinase-like (PK-like)"/>
    <property type="match status" value="1"/>
</dbReference>
<dbReference type="EMBL" id="UXUI01007474">
    <property type="protein sequence ID" value="VDD87786.1"/>
    <property type="molecule type" value="Genomic_DNA"/>
</dbReference>
<evidence type="ECO:0000313" key="12">
    <source>
        <dbReference type="Proteomes" id="UP000274131"/>
    </source>
</evidence>
<keyword evidence="4" id="KW-0808">Transferase</keyword>
<dbReference type="AlphaFoldDB" id="A0A0N4V001"/>
<evidence type="ECO:0000256" key="6">
    <source>
        <dbReference type="ARBA" id="ARBA00022777"/>
    </source>
</evidence>
<dbReference type="Pfam" id="PF00069">
    <property type="entry name" value="Pkinase"/>
    <property type="match status" value="1"/>
</dbReference>
<proteinExistence type="predicted"/>
<keyword evidence="6" id="KW-0418">Kinase</keyword>
<dbReference type="GO" id="GO:0043657">
    <property type="term" value="C:host cell"/>
    <property type="evidence" value="ECO:0007669"/>
    <property type="project" value="UniProtKB-SubCell"/>
</dbReference>
<sequence>MLPVESRLLRNCYRYKPGDPGGKKEEFLDEYVIVGKLGSGGLGVVYDAVRFCDREQVAVKLVDSVTAQMDEWMAEPYPYEVEALRRLVGVPGVVQYYDYFIKKGPKGEDTLVVVMEKVKDSECLSEFTEKCGEIPEYALKLIFKQLQLSQVERGECHVIYSVPYLICHHFDATLVVSFRKEVCSRMNFNLDGPVKNKGFRLVSDVILPVEA</sequence>
<organism evidence="13">
    <name type="scientific">Enterobius vermicularis</name>
    <name type="common">Human pinworm</name>
    <dbReference type="NCBI Taxonomy" id="51028"/>
    <lineage>
        <taxon>Eukaryota</taxon>
        <taxon>Metazoa</taxon>
        <taxon>Ecdysozoa</taxon>
        <taxon>Nematoda</taxon>
        <taxon>Chromadorea</taxon>
        <taxon>Rhabditida</taxon>
        <taxon>Spirurina</taxon>
        <taxon>Oxyuridomorpha</taxon>
        <taxon>Oxyuroidea</taxon>
        <taxon>Oxyuridae</taxon>
        <taxon>Enterobius</taxon>
    </lineage>
</organism>
<comment type="catalytic activity">
    <reaction evidence="9">
        <text>L-seryl-[protein] + ATP = O-phospho-L-seryl-[protein] + ADP + H(+)</text>
        <dbReference type="Rhea" id="RHEA:17989"/>
        <dbReference type="Rhea" id="RHEA-COMP:9863"/>
        <dbReference type="Rhea" id="RHEA-COMP:11604"/>
        <dbReference type="ChEBI" id="CHEBI:15378"/>
        <dbReference type="ChEBI" id="CHEBI:29999"/>
        <dbReference type="ChEBI" id="CHEBI:30616"/>
        <dbReference type="ChEBI" id="CHEBI:83421"/>
        <dbReference type="ChEBI" id="CHEBI:456216"/>
        <dbReference type="EC" id="2.7.11.1"/>
    </reaction>
</comment>
<dbReference type="GO" id="GO:0005737">
    <property type="term" value="C:cytoplasm"/>
    <property type="evidence" value="ECO:0007669"/>
    <property type="project" value="TreeGrafter"/>
</dbReference>
<evidence type="ECO:0000259" key="10">
    <source>
        <dbReference type="PROSITE" id="PS50011"/>
    </source>
</evidence>
<dbReference type="STRING" id="51028.A0A0N4V001"/>
<gene>
    <name evidence="11" type="ORF">EVEC_LOCUS2929</name>
</gene>
<comment type="subcellular location">
    <subcellularLocation>
        <location evidence="1">Host cell</location>
    </subcellularLocation>
</comment>
<evidence type="ECO:0000313" key="11">
    <source>
        <dbReference type="EMBL" id="VDD87786.1"/>
    </source>
</evidence>
<dbReference type="EC" id="2.7.11.1" evidence="2"/>
<protein>
    <recommendedName>
        <fullName evidence="2">non-specific serine/threonine protein kinase</fullName>
        <ecNumber evidence="2">2.7.11.1</ecNumber>
    </recommendedName>
</protein>
<reference evidence="13" key="1">
    <citation type="submission" date="2017-02" db="UniProtKB">
        <authorList>
            <consortium name="WormBaseParasite"/>
        </authorList>
    </citation>
    <scope>IDENTIFICATION</scope>
</reference>
<comment type="catalytic activity">
    <reaction evidence="8">
        <text>L-threonyl-[protein] + ATP = O-phospho-L-threonyl-[protein] + ADP + H(+)</text>
        <dbReference type="Rhea" id="RHEA:46608"/>
        <dbReference type="Rhea" id="RHEA-COMP:11060"/>
        <dbReference type="Rhea" id="RHEA-COMP:11605"/>
        <dbReference type="ChEBI" id="CHEBI:15378"/>
        <dbReference type="ChEBI" id="CHEBI:30013"/>
        <dbReference type="ChEBI" id="CHEBI:30616"/>
        <dbReference type="ChEBI" id="CHEBI:61977"/>
        <dbReference type="ChEBI" id="CHEBI:456216"/>
        <dbReference type="EC" id="2.7.11.1"/>
    </reaction>
</comment>
<accession>A0A0N4V001</accession>
<dbReference type="PROSITE" id="PS50011">
    <property type="entry name" value="PROTEIN_KINASE_DOM"/>
    <property type="match status" value="1"/>
</dbReference>
<evidence type="ECO:0000256" key="7">
    <source>
        <dbReference type="ARBA" id="ARBA00022840"/>
    </source>
</evidence>
<dbReference type="InterPro" id="IPR011009">
    <property type="entry name" value="Kinase-like_dom_sf"/>
</dbReference>
<dbReference type="Gene3D" id="1.10.510.10">
    <property type="entry name" value="Transferase(Phosphotransferase) domain 1"/>
    <property type="match status" value="1"/>
</dbReference>
<dbReference type="WBParaSite" id="EVEC_0000322101-mRNA-1">
    <property type="protein sequence ID" value="EVEC_0000322101-mRNA-1"/>
    <property type="gene ID" value="EVEC_0000322101"/>
</dbReference>
<evidence type="ECO:0000256" key="9">
    <source>
        <dbReference type="ARBA" id="ARBA00048679"/>
    </source>
</evidence>
<evidence type="ECO:0000256" key="4">
    <source>
        <dbReference type="ARBA" id="ARBA00022679"/>
    </source>
</evidence>
<evidence type="ECO:0000256" key="1">
    <source>
        <dbReference type="ARBA" id="ARBA00004340"/>
    </source>
</evidence>
<evidence type="ECO:0000256" key="8">
    <source>
        <dbReference type="ARBA" id="ARBA00047899"/>
    </source>
</evidence>
<dbReference type="GO" id="GO:0004674">
    <property type="term" value="F:protein serine/threonine kinase activity"/>
    <property type="evidence" value="ECO:0007669"/>
    <property type="project" value="UniProtKB-KW"/>
</dbReference>
<name>A0A0N4V001_ENTVE</name>
<evidence type="ECO:0000256" key="5">
    <source>
        <dbReference type="ARBA" id="ARBA00022741"/>
    </source>
</evidence>
<dbReference type="InterPro" id="IPR000719">
    <property type="entry name" value="Prot_kinase_dom"/>
</dbReference>
<feature type="domain" description="Protein kinase" evidence="10">
    <location>
        <begin position="31"/>
        <end position="211"/>
    </location>
</feature>
<dbReference type="GO" id="GO:0005524">
    <property type="term" value="F:ATP binding"/>
    <property type="evidence" value="ECO:0007669"/>
    <property type="project" value="UniProtKB-KW"/>
</dbReference>
<keyword evidence="3" id="KW-0723">Serine/threonine-protein kinase</keyword>
<reference evidence="11 12" key="2">
    <citation type="submission" date="2018-10" db="EMBL/GenBank/DDBJ databases">
        <authorList>
            <consortium name="Pathogen Informatics"/>
        </authorList>
    </citation>
    <scope>NUCLEOTIDE SEQUENCE [LARGE SCALE GENOMIC DNA]</scope>
</reference>
<evidence type="ECO:0000256" key="2">
    <source>
        <dbReference type="ARBA" id="ARBA00012513"/>
    </source>
</evidence>